<name>A0A8J2JQC9_9HEXA</name>
<gene>
    <name evidence="2" type="ORF">AFUS01_LOCUS12636</name>
</gene>
<proteinExistence type="predicted"/>
<evidence type="ECO:0000256" key="1">
    <source>
        <dbReference type="SAM" id="MobiDB-lite"/>
    </source>
</evidence>
<reference evidence="2" key="1">
    <citation type="submission" date="2021-06" db="EMBL/GenBank/DDBJ databases">
        <authorList>
            <person name="Hodson N. C."/>
            <person name="Mongue J. A."/>
            <person name="Jaron S. K."/>
        </authorList>
    </citation>
    <scope>NUCLEOTIDE SEQUENCE</scope>
</reference>
<sequence>MATTAGYFRSPEHKDVYNTRRSYEHP</sequence>
<dbReference type="AlphaFoldDB" id="A0A8J2JQC9"/>
<organism evidence="2 3">
    <name type="scientific">Allacma fusca</name>
    <dbReference type="NCBI Taxonomy" id="39272"/>
    <lineage>
        <taxon>Eukaryota</taxon>
        <taxon>Metazoa</taxon>
        <taxon>Ecdysozoa</taxon>
        <taxon>Arthropoda</taxon>
        <taxon>Hexapoda</taxon>
        <taxon>Collembola</taxon>
        <taxon>Symphypleona</taxon>
        <taxon>Sminthuridae</taxon>
        <taxon>Allacma</taxon>
    </lineage>
</organism>
<protein>
    <submittedName>
        <fullName evidence="2">Uncharacterized protein</fullName>
    </submittedName>
</protein>
<dbReference type="Proteomes" id="UP000708208">
    <property type="component" value="Unassembled WGS sequence"/>
</dbReference>
<dbReference type="EMBL" id="CAJVCH010100183">
    <property type="protein sequence ID" value="CAG7723553.1"/>
    <property type="molecule type" value="Genomic_DNA"/>
</dbReference>
<evidence type="ECO:0000313" key="2">
    <source>
        <dbReference type="EMBL" id="CAG7723553.1"/>
    </source>
</evidence>
<keyword evidence="3" id="KW-1185">Reference proteome</keyword>
<comment type="caution">
    <text evidence="2">The sequence shown here is derived from an EMBL/GenBank/DDBJ whole genome shotgun (WGS) entry which is preliminary data.</text>
</comment>
<feature type="compositionally biased region" description="Basic and acidic residues" evidence="1">
    <location>
        <begin position="10"/>
        <end position="26"/>
    </location>
</feature>
<feature type="region of interest" description="Disordered" evidence="1">
    <location>
        <begin position="1"/>
        <end position="26"/>
    </location>
</feature>
<feature type="non-terminal residue" evidence="2">
    <location>
        <position position="1"/>
    </location>
</feature>
<evidence type="ECO:0000313" key="3">
    <source>
        <dbReference type="Proteomes" id="UP000708208"/>
    </source>
</evidence>
<accession>A0A8J2JQC9</accession>